<protein>
    <submittedName>
        <fullName evidence="2">Integrase core domain-containing protein</fullName>
    </submittedName>
</protein>
<gene>
    <name evidence="2" type="ORF">SAMN06265784_113141</name>
</gene>
<proteinExistence type="predicted"/>
<evidence type="ECO:0000313" key="3">
    <source>
        <dbReference type="Proteomes" id="UP000193228"/>
    </source>
</evidence>
<dbReference type="AlphaFoldDB" id="A0A1X7M1K1"/>
<keyword evidence="3" id="KW-1185">Reference proteome</keyword>
<sequence>MPGDLGRRSQDVLVPIGPAFVTPGSTWQNGFAESFNGTLSVELLNREWFGSRAEANVFIEQWPLITESSAGSLCQPSDPASVYRLCESLEPADC</sequence>
<organism evidence="2 3">
    <name type="scientific">Paraburkholderia susongensis</name>
    <dbReference type="NCBI Taxonomy" id="1515439"/>
    <lineage>
        <taxon>Bacteria</taxon>
        <taxon>Pseudomonadati</taxon>
        <taxon>Pseudomonadota</taxon>
        <taxon>Betaproteobacteria</taxon>
        <taxon>Burkholderiales</taxon>
        <taxon>Burkholderiaceae</taxon>
        <taxon>Paraburkholderia</taxon>
    </lineage>
</organism>
<accession>A0A1X7M1K1</accession>
<dbReference type="EMBL" id="FXAT01000013">
    <property type="protein sequence ID" value="SMG59624.1"/>
    <property type="molecule type" value="Genomic_DNA"/>
</dbReference>
<dbReference type="InterPro" id="IPR001584">
    <property type="entry name" value="Integrase_cat-core"/>
</dbReference>
<dbReference type="SUPFAM" id="SSF53098">
    <property type="entry name" value="Ribonuclease H-like"/>
    <property type="match status" value="1"/>
</dbReference>
<name>A0A1X7M1K1_9BURK</name>
<dbReference type="Pfam" id="PF13683">
    <property type="entry name" value="rve_3"/>
    <property type="match status" value="1"/>
</dbReference>
<dbReference type="InterPro" id="IPR012337">
    <property type="entry name" value="RNaseH-like_sf"/>
</dbReference>
<feature type="domain" description="Integrase catalytic" evidence="1">
    <location>
        <begin position="18"/>
        <end position="62"/>
    </location>
</feature>
<dbReference type="STRING" id="1515439.SAMN06265784_113141"/>
<dbReference type="Proteomes" id="UP000193228">
    <property type="component" value="Unassembled WGS sequence"/>
</dbReference>
<evidence type="ECO:0000313" key="2">
    <source>
        <dbReference type="EMBL" id="SMG59624.1"/>
    </source>
</evidence>
<dbReference type="GO" id="GO:0015074">
    <property type="term" value="P:DNA integration"/>
    <property type="evidence" value="ECO:0007669"/>
    <property type="project" value="InterPro"/>
</dbReference>
<reference evidence="3" key="1">
    <citation type="submission" date="2017-04" db="EMBL/GenBank/DDBJ databases">
        <authorList>
            <person name="Varghese N."/>
            <person name="Submissions S."/>
        </authorList>
    </citation>
    <scope>NUCLEOTIDE SEQUENCE [LARGE SCALE GENOMIC DNA]</scope>
    <source>
        <strain evidence="3">LMG 29540</strain>
    </source>
</reference>
<evidence type="ECO:0000259" key="1">
    <source>
        <dbReference type="Pfam" id="PF13683"/>
    </source>
</evidence>